<dbReference type="Pfam" id="PF11716">
    <property type="entry name" value="MDMPI_N"/>
    <property type="match status" value="1"/>
</dbReference>
<dbReference type="InterPro" id="IPR024344">
    <property type="entry name" value="MDMPI_metal-binding"/>
</dbReference>
<dbReference type="GO" id="GO:0046872">
    <property type="term" value="F:metal ion binding"/>
    <property type="evidence" value="ECO:0007669"/>
    <property type="project" value="InterPro"/>
</dbReference>
<reference evidence="2" key="1">
    <citation type="submission" date="2020-11" db="EMBL/GenBank/DDBJ databases">
        <title>Nocardia NEAU-351.nov., a novel actinomycete isolated from the cow dung.</title>
        <authorList>
            <person name="Zhang X."/>
        </authorList>
    </citation>
    <scope>NUCLEOTIDE SEQUENCE</scope>
    <source>
        <strain evidence="2">NEAU-351</strain>
    </source>
</reference>
<evidence type="ECO:0000259" key="1">
    <source>
        <dbReference type="Pfam" id="PF11716"/>
    </source>
</evidence>
<dbReference type="Proteomes" id="UP000655751">
    <property type="component" value="Unassembled WGS sequence"/>
</dbReference>
<organism evidence="2 3">
    <name type="scientific">Nocardia bovistercoris</name>
    <dbReference type="NCBI Taxonomy" id="2785916"/>
    <lineage>
        <taxon>Bacteria</taxon>
        <taxon>Bacillati</taxon>
        <taxon>Actinomycetota</taxon>
        <taxon>Actinomycetes</taxon>
        <taxon>Mycobacteriales</taxon>
        <taxon>Nocardiaceae</taxon>
        <taxon>Nocardia</taxon>
    </lineage>
</organism>
<sequence length="188" mass="20458">MQTVIGRIDRALDMTGKIVDAVETERLSAATPCAEWDVRTVLNHMVGGMRLYAAELAGTEPVGAHDADWLGSDPQAAYAAAAEIDRAAWHRLDVPDATVRLRFGAVAAPEAAKVHLTEVVVHGIDIALALGRPDLADDELSAELLEDMLETRGVEPFRRPGLFEPELPIAADEPAHRRLLAYLGRTWH</sequence>
<dbReference type="Gene3D" id="1.20.120.450">
    <property type="entry name" value="dinb family like domain"/>
    <property type="match status" value="1"/>
</dbReference>
<dbReference type="InterPro" id="IPR017517">
    <property type="entry name" value="Maleyloyr_isom"/>
</dbReference>
<accession>A0A931I6Z1</accession>
<protein>
    <submittedName>
        <fullName evidence="2">TIGR03086 family protein</fullName>
    </submittedName>
</protein>
<comment type="caution">
    <text evidence="2">The sequence shown here is derived from an EMBL/GenBank/DDBJ whole genome shotgun (WGS) entry which is preliminary data.</text>
</comment>
<dbReference type="InterPro" id="IPR034660">
    <property type="entry name" value="DinB/YfiT-like"/>
</dbReference>
<dbReference type="EMBL" id="JADMLG010000002">
    <property type="protein sequence ID" value="MBH0776024.1"/>
    <property type="molecule type" value="Genomic_DNA"/>
</dbReference>
<name>A0A931I6Z1_9NOCA</name>
<dbReference type="SUPFAM" id="SSF109854">
    <property type="entry name" value="DinB/YfiT-like putative metalloenzymes"/>
    <property type="match status" value="1"/>
</dbReference>
<evidence type="ECO:0000313" key="3">
    <source>
        <dbReference type="Proteomes" id="UP000655751"/>
    </source>
</evidence>
<dbReference type="NCBIfam" id="TIGR03086">
    <property type="entry name" value="TIGR03086 family metal-binding protein"/>
    <property type="match status" value="1"/>
</dbReference>
<dbReference type="NCBIfam" id="TIGR03083">
    <property type="entry name" value="maleylpyruvate isomerase family mycothiol-dependent enzyme"/>
    <property type="match status" value="1"/>
</dbReference>
<gene>
    <name evidence="2" type="ORF">IT779_06955</name>
</gene>
<dbReference type="RefSeq" id="WP_196148319.1">
    <property type="nucleotide sequence ID" value="NZ_JADMLG010000002.1"/>
</dbReference>
<keyword evidence="3" id="KW-1185">Reference proteome</keyword>
<evidence type="ECO:0000313" key="2">
    <source>
        <dbReference type="EMBL" id="MBH0776024.1"/>
    </source>
</evidence>
<proteinExistence type="predicted"/>
<feature type="domain" description="Mycothiol-dependent maleylpyruvate isomerase metal-binding" evidence="1">
    <location>
        <begin position="15"/>
        <end position="127"/>
    </location>
</feature>
<dbReference type="InterPro" id="IPR017520">
    <property type="entry name" value="CHP03086"/>
</dbReference>
<dbReference type="AlphaFoldDB" id="A0A931I6Z1"/>